<keyword evidence="1" id="KW-0227">DNA damage</keyword>
<keyword evidence="1" id="KW-0234">DNA repair</keyword>
<keyword evidence="1" id="KW-0539">Nucleus</keyword>
<evidence type="ECO:0000313" key="3">
    <source>
        <dbReference type="EMBL" id="RCI13803.1"/>
    </source>
</evidence>
<organism evidence="3 4">
    <name type="scientific">Ophiocordyceps polyrhachis-furcata BCC 54312</name>
    <dbReference type="NCBI Taxonomy" id="1330021"/>
    <lineage>
        <taxon>Eukaryota</taxon>
        <taxon>Fungi</taxon>
        <taxon>Dikarya</taxon>
        <taxon>Ascomycota</taxon>
        <taxon>Pezizomycotina</taxon>
        <taxon>Sordariomycetes</taxon>
        <taxon>Hypocreomycetidae</taxon>
        <taxon>Hypocreales</taxon>
        <taxon>Ophiocordycipitaceae</taxon>
        <taxon>Ophiocordyceps</taxon>
    </lineage>
</organism>
<dbReference type="GO" id="GO:0016226">
    <property type="term" value="P:iron-sulfur cluster assembly"/>
    <property type="evidence" value="ECO:0007669"/>
    <property type="project" value="UniProtKB-UniRule"/>
</dbReference>
<dbReference type="STRING" id="1330021.A0A367LH86"/>
<dbReference type="SUPFAM" id="SSF48371">
    <property type="entry name" value="ARM repeat"/>
    <property type="match status" value="1"/>
</dbReference>
<comment type="caution">
    <text evidence="3">The sequence shown here is derived from an EMBL/GenBank/DDBJ whole genome shotgun (WGS) entry which is preliminary data.</text>
</comment>
<dbReference type="GO" id="GO:0006281">
    <property type="term" value="P:DNA repair"/>
    <property type="evidence" value="ECO:0007669"/>
    <property type="project" value="UniProtKB-UniRule"/>
</dbReference>
<dbReference type="Proteomes" id="UP000253664">
    <property type="component" value="Unassembled WGS sequence"/>
</dbReference>
<dbReference type="GO" id="GO:0005634">
    <property type="term" value="C:nucleus"/>
    <property type="evidence" value="ECO:0007669"/>
    <property type="project" value="UniProtKB-SubCell"/>
</dbReference>
<evidence type="ECO:0000256" key="1">
    <source>
        <dbReference type="RuleBase" id="RU367072"/>
    </source>
</evidence>
<sequence>MADFRHLALDFVLEDDEATLTGIGRRAASAIEAASSGSNPIARWVESVQQWMPGNDDDAMRDDGDIPDWTTRAKALDFLSRTLLFLDQDILKPSQGMLAVPPSLTLHQPNYLSSPVNLLVAFFGAMFDVDHKAGIMASATALSRIITMKSFQPSSGRNIIQMVCALNDDFPRQAAKTRLVVYKLLRSLITDAAVARDLQSNEGDGAFMGRLVRLCQNERDPECLMVWLDTLRFVAAEYSPPQDVLDDIYGAFKAYFPITLPRGSQSGLTPEELKLQLRRCFSSNGRLAPNTLPLLLEKLDQGDGLIVNVKIDILRTIRACFEDYSNPERSVAPYAGRTWDSVKYEVRNGDVEDTIWAALEVLKALTTRLEGDALQEFTITVTRECVTDLSSLAYAAAAGRLLVSVLSADARAFALMASPAVANIKENLRHPKSTIHKLDLLKILRILLETRLLLADVKMSAQERQDFGSTDLVFRPLYGDVYRGLVEPTDGADGSYDVKVSTEAIQGVGALVCQRASKQQPNQSTAELLVPEKICLQICNALFSLAARSWELPLPAAGSDELINQSIEALRRSAEAYPMAFAPLMERGLTIIRTSYSGAVAESVSTIQRVSSVAAFVGCSGLGPSLTHTMRCFLAFSLALTSELVAAMDSRRDARLWCALIAGIETVVHYFKDAFTDVLLEDPLRPQRRLDDKSQSSWLTTTLARYPVLSSIGPASAGMDELEVPKVDSAFELRDDFLLTSLVICRHLYRRATKPSEENQAGVLSLSLGDDFTGTDPDLTYRYLSMLSDLVGFVVGEINRSGCSSPQFEACCFLTLFRDDSISVPDGRVQPQDSWRWLVTGPLNVLSWGILRSMPQSGVARLFETGIAQQVLIYGTSSAAHDGHAAEDLAVLRAMLAVLANRYKLETVDDVMTAIEQHTRNALKQAASGPSPDARQRGLQQAFTIFTLAGSLARRSTGQRTRGLLELLRRAPDDPAAGYRLGRGLELVVAPQTFLTDSVQRPLWMQKIYVDLIKPLLDAATGGATAVEPGQNNNYSVAVLSMVKHMRFPVFEADAGVMVRVAISTAQKSGTGPDARAALQVIDSVLDEAPDAVQPHLGSLIAICTDTFSNEPSAGISRTDDDEEEETEEVQAACAKLALELVCRLPQTLEARHLLAHAPAVRRQLAAACGHRVRDLRKVARQARAAWAELMQ</sequence>
<name>A0A367LH86_9HYPO</name>
<evidence type="ECO:0000313" key="4">
    <source>
        <dbReference type="Proteomes" id="UP000253664"/>
    </source>
</evidence>
<dbReference type="InterPro" id="IPR029240">
    <property type="entry name" value="MMS19_N"/>
</dbReference>
<protein>
    <recommendedName>
        <fullName evidence="1">MMS19 nucleotide excision repair protein</fullName>
    </recommendedName>
</protein>
<dbReference type="GO" id="GO:0097361">
    <property type="term" value="C:cytosolic [4Fe-4S] assembly targeting complex"/>
    <property type="evidence" value="ECO:0007669"/>
    <property type="project" value="UniProtKB-UniRule"/>
</dbReference>
<dbReference type="PANTHER" id="PTHR12891:SF0">
    <property type="entry name" value="MMS19 NUCLEOTIDE EXCISION REPAIR PROTEIN HOMOLOG"/>
    <property type="match status" value="1"/>
</dbReference>
<accession>A0A367LH86</accession>
<dbReference type="PANTHER" id="PTHR12891">
    <property type="entry name" value="DNA REPAIR/TRANSCRIPTION PROTEIN MET18/MMS19"/>
    <property type="match status" value="1"/>
</dbReference>
<dbReference type="EMBL" id="LKCN02000005">
    <property type="protein sequence ID" value="RCI13803.1"/>
    <property type="molecule type" value="Genomic_DNA"/>
</dbReference>
<dbReference type="InterPro" id="IPR016024">
    <property type="entry name" value="ARM-type_fold"/>
</dbReference>
<keyword evidence="4" id="KW-1185">Reference proteome</keyword>
<feature type="domain" description="MMS19 N-terminal" evidence="2">
    <location>
        <begin position="71"/>
        <end position="346"/>
    </location>
</feature>
<proteinExistence type="inferred from homology"/>
<comment type="similarity">
    <text evidence="1">Belongs to the MET18/MMS19 family.</text>
</comment>
<dbReference type="AlphaFoldDB" id="A0A367LH86"/>
<reference evidence="3 4" key="1">
    <citation type="journal article" date="2015" name="BMC Genomics">
        <title>Insights from the genome of Ophiocordyceps polyrhachis-furcata to pathogenicity and host specificity in insect fungi.</title>
        <authorList>
            <person name="Wichadakul D."/>
            <person name="Kobmoo N."/>
            <person name="Ingsriswang S."/>
            <person name="Tangphatsornruang S."/>
            <person name="Chantasingh D."/>
            <person name="Luangsa-ard J.J."/>
            <person name="Eurwilaichitr L."/>
        </authorList>
    </citation>
    <scope>NUCLEOTIDE SEQUENCE [LARGE SCALE GENOMIC DNA]</scope>
    <source>
        <strain evidence="3 4">BCC 54312</strain>
    </source>
</reference>
<dbReference type="OrthoDB" id="342900at2759"/>
<evidence type="ECO:0000259" key="2">
    <source>
        <dbReference type="Pfam" id="PF14500"/>
    </source>
</evidence>
<dbReference type="GO" id="GO:0051604">
    <property type="term" value="P:protein maturation"/>
    <property type="evidence" value="ECO:0007669"/>
    <property type="project" value="UniProtKB-UniRule"/>
</dbReference>
<dbReference type="InterPro" id="IPR039920">
    <property type="entry name" value="MMS19"/>
</dbReference>
<comment type="subcellular location">
    <subcellularLocation>
        <location evidence="1">Nucleus</location>
    </subcellularLocation>
</comment>
<gene>
    <name evidence="3" type="ORF">L249_8022</name>
</gene>
<comment type="function">
    <text evidence="1">Key component of the cytosolic iron-sulfur protein assembly (CIA) complex, a multiprotein complex that mediates the incorporation of iron-sulfur cluster into apoproteins specifically involved in DNA metabolism and genomic integrity. In the CIA complex, MMS19 acts as an adapter between early-acting CIA components and a subset of cellular target iron-sulfur proteins.</text>
</comment>
<dbReference type="Pfam" id="PF14500">
    <property type="entry name" value="MMS19_N"/>
    <property type="match status" value="1"/>
</dbReference>